<organism evidence="1 2">
    <name type="scientific">Bauhinia variegata</name>
    <name type="common">Purple orchid tree</name>
    <name type="synonym">Phanera variegata</name>
    <dbReference type="NCBI Taxonomy" id="167791"/>
    <lineage>
        <taxon>Eukaryota</taxon>
        <taxon>Viridiplantae</taxon>
        <taxon>Streptophyta</taxon>
        <taxon>Embryophyta</taxon>
        <taxon>Tracheophyta</taxon>
        <taxon>Spermatophyta</taxon>
        <taxon>Magnoliopsida</taxon>
        <taxon>eudicotyledons</taxon>
        <taxon>Gunneridae</taxon>
        <taxon>Pentapetalae</taxon>
        <taxon>rosids</taxon>
        <taxon>fabids</taxon>
        <taxon>Fabales</taxon>
        <taxon>Fabaceae</taxon>
        <taxon>Cercidoideae</taxon>
        <taxon>Cercideae</taxon>
        <taxon>Bauhiniinae</taxon>
        <taxon>Bauhinia</taxon>
    </lineage>
</organism>
<keyword evidence="2" id="KW-1185">Reference proteome</keyword>
<protein>
    <submittedName>
        <fullName evidence="1">Uncharacterized protein</fullName>
    </submittedName>
</protein>
<evidence type="ECO:0000313" key="2">
    <source>
        <dbReference type="Proteomes" id="UP000828941"/>
    </source>
</evidence>
<reference evidence="1 2" key="1">
    <citation type="journal article" date="2022" name="DNA Res.">
        <title>Chromosomal-level genome assembly of the orchid tree Bauhinia variegata (Leguminosae; Cercidoideae) supports the allotetraploid origin hypothesis of Bauhinia.</title>
        <authorList>
            <person name="Zhong Y."/>
            <person name="Chen Y."/>
            <person name="Zheng D."/>
            <person name="Pang J."/>
            <person name="Liu Y."/>
            <person name="Luo S."/>
            <person name="Meng S."/>
            <person name="Qian L."/>
            <person name="Wei D."/>
            <person name="Dai S."/>
            <person name="Zhou R."/>
        </authorList>
    </citation>
    <scope>NUCLEOTIDE SEQUENCE [LARGE SCALE GENOMIC DNA]</scope>
    <source>
        <strain evidence="1">BV-YZ2020</strain>
    </source>
</reference>
<comment type="caution">
    <text evidence="1">The sequence shown here is derived from an EMBL/GenBank/DDBJ whole genome shotgun (WGS) entry which is preliminary data.</text>
</comment>
<evidence type="ECO:0000313" key="1">
    <source>
        <dbReference type="EMBL" id="KAI4346147.1"/>
    </source>
</evidence>
<name>A0ACB9PCF8_BAUVA</name>
<sequence>MAVAAFEGDGMVATVNEGGGVVVVVGEGFQNMEDIEIDQIVDVPDTPDRLAVRHIIDRKYVNNPDVVDEKNEKRIIAENGKNRRLAIRPVNNSNNDKVKNSSNCIHVSSSNKSHASQNAPIFRRAPTGNIFVHERTHSNGAGKMEKGKSTYTKFPSESSSHDDISVLDLTEENGLPQRLKQAFSHESKDIDTQDKIEWNTSIGSPFLPHVSDSFNRSSNAYPGKCKIEVNSHPGSIDTDRGKSIQLSGGSPQKREKQLSLHPCVSSRVNGQRRLVRNGCISPHNIATGAKQLTELNSNKINENEQSSAGHVSGQKRLVRNGCISPHNIATRAKQWTEQNSNKVNDNEQSHSGHAVSSDTVSPISIDDIIAEEKGGSRAKGKEVLIHPSSCAHDAITIDGVTDSSSPVINCEKADDSTHSIRNALNNFSVRPDGWRTTGNHRSTAQPIYEVTGHHSSRNNDFKSHISAHYEDRLNTRHAGSSHRSKNLHGPLGDRADQATSMIISEPDQLTGPRPAAGTLTKRQRKGGSTSRVPNGVSDNSEIIFLGSSGESSTSGLDAMNNDDSDARARQLEADEILARELQEQLYQEGTFGVGETDEHVAWELQQDEGLFHTFTDHHTSRPRWLQRATSNRQPRLPAHQNPLNRRRAGTQAPRTNRISQLRRGLSHSPTRTISSRGRNLRFPFNMDVDMRLNILEALEDLSDMGMSEDIFQVQRDFNENDYEMLLALDENNHQHAGASSNQISSLPQSTIQTDNFTEACAICLETPVKGETIRHLPCLHKFHKDCIDPWLRRKTSCPVCKSSIT</sequence>
<accession>A0ACB9PCF8</accession>
<gene>
    <name evidence="1" type="ORF">L6164_013221</name>
</gene>
<proteinExistence type="predicted"/>
<dbReference type="Proteomes" id="UP000828941">
    <property type="component" value="Chromosome 5"/>
</dbReference>
<dbReference type="EMBL" id="CM039430">
    <property type="protein sequence ID" value="KAI4346147.1"/>
    <property type="molecule type" value="Genomic_DNA"/>
</dbReference>